<feature type="domain" description="UspA" evidence="2">
    <location>
        <begin position="146"/>
        <end position="277"/>
    </location>
</feature>
<dbReference type="PRINTS" id="PR01438">
    <property type="entry name" value="UNVRSLSTRESS"/>
</dbReference>
<evidence type="ECO:0000313" key="3">
    <source>
        <dbReference type="EMBL" id="TKK85389.1"/>
    </source>
</evidence>
<dbReference type="OrthoDB" id="9816117at2"/>
<accession>A0A4U3MAP9</accession>
<dbReference type="InterPro" id="IPR014729">
    <property type="entry name" value="Rossmann-like_a/b/a_fold"/>
</dbReference>
<evidence type="ECO:0000256" key="1">
    <source>
        <dbReference type="ARBA" id="ARBA00008791"/>
    </source>
</evidence>
<dbReference type="PANTHER" id="PTHR46268">
    <property type="entry name" value="STRESS RESPONSE PROTEIN NHAX"/>
    <property type="match status" value="1"/>
</dbReference>
<dbReference type="InterPro" id="IPR006016">
    <property type="entry name" value="UspA"/>
</dbReference>
<evidence type="ECO:0000259" key="2">
    <source>
        <dbReference type="Pfam" id="PF00582"/>
    </source>
</evidence>
<dbReference type="Gene3D" id="3.40.50.620">
    <property type="entry name" value="HUPs"/>
    <property type="match status" value="2"/>
</dbReference>
<name>A0A4U3MAP9_9ACTN</name>
<feature type="domain" description="UspA" evidence="2">
    <location>
        <begin position="2"/>
        <end position="136"/>
    </location>
</feature>
<dbReference type="SUPFAM" id="SSF52402">
    <property type="entry name" value="Adenine nucleotide alpha hydrolases-like"/>
    <property type="match status" value="2"/>
</dbReference>
<proteinExistence type="inferred from homology"/>
<evidence type="ECO:0000313" key="4">
    <source>
        <dbReference type="Proteomes" id="UP000308705"/>
    </source>
</evidence>
<dbReference type="InterPro" id="IPR006015">
    <property type="entry name" value="Universal_stress_UspA"/>
</dbReference>
<dbReference type="PANTHER" id="PTHR46268:SF6">
    <property type="entry name" value="UNIVERSAL STRESS PROTEIN UP12"/>
    <property type="match status" value="1"/>
</dbReference>
<dbReference type="Proteomes" id="UP000308705">
    <property type="component" value="Unassembled WGS sequence"/>
</dbReference>
<organism evidence="3 4">
    <name type="scientific">Herbidospora galbida</name>
    <dbReference type="NCBI Taxonomy" id="2575442"/>
    <lineage>
        <taxon>Bacteria</taxon>
        <taxon>Bacillati</taxon>
        <taxon>Actinomycetota</taxon>
        <taxon>Actinomycetes</taxon>
        <taxon>Streptosporangiales</taxon>
        <taxon>Streptosporangiaceae</taxon>
        <taxon>Herbidospora</taxon>
    </lineage>
</organism>
<reference evidence="3 4" key="1">
    <citation type="submission" date="2019-04" db="EMBL/GenBank/DDBJ databases">
        <title>Herbidospora sp. NEAU-GS14.nov., a novel actinomycete isolated from soil.</title>
        <authorList>
            <person name="Han L."/>
        </authorList>
    </citation>
    <scope>NUCLEOTIDE SEQUENCE [LARGE SCALE GENOMIC DNA]</scope>
    <source>
        <strain evidence="3 4">NEAU-GS14</strain>
    </source>
</reference>
<protein>
    <submittedName>
        <fullName evidence="3">Universal stress protein</fullName>
    </submittedName>
</protein>
<dbReference type="Pfam" id="PF00582">
    <property type="entry name" value="Usp"/>
    <property type="match status" value="2"/>
</dbReference>
<comment type="similarity">
    <text evidence="1">Belongs to the universal stress protein A family.</text>
</comment>
<dbReference type="AlphaFoldDB" id="A0A4U3MAP9"/>
<dbReference type="RefSeq" id="WP_137249723.1">
    <property type="nucleotide sequence ID" value="NZ_SZQA01000028.1"/>
</dbReference>
<keyword evidence="4" id="KW-1185">Reference proteome</keyword>
<comment type="caution">
    <text evidence="3">The sequence shown here is derived from an EMBL/GenBank/DDBJ whole genome shotgun (WGS) entry which is preliminary data.</text>
</comment>
<gene>
    <name evidence="3" type="ORF">FDA94_26160</name>
</gene>
<sequence length="282" mass="30616">MKVVTVGVDGSPNSLAAVEWAADDAARRGAWLRIVHVVDRSPYRFVHSPQLERQIARVTGQIMSAAEKTARHRRPGLGMRLEHREGRPAEVLRRLAAESSGLVLGSRGMSRTAGGILGSVSTQVAGHAAGPVVIVRDRPGRQVGEVVIGLDDSADCQRPISYAFEQANLHRAEIRALHAWSLPGHTYAPEVDYDIHAVRAHQRAVAANQLARHRKRYPALPVFDDLRSAHPVEALVEASLRADLVVVGAHGQAGSMVMGSVSRRVLRHARCPIAVVRPCARH</sequence>
<dbReference type="EMBL" id="SZQA01000028">
    <property type="protein sequence ID" value="TKK85389.1"/>
    <property type="molecule type" value="Genomic_DNA"/>
</dbReference>